<dbReference type="InterPro" id="IPR036322">
    <property type="entry name" value="WD40_repeat_dom_sf"/>
</dbReference>
<dbReference type="PhylomeDB" id="A0A060TBM0"/>
<dbReference type="PANTHER" id="PTHR13950:SF9">
    <property type="entry name" value="RABCONNECTIN-3A"/>
    <property type="match status" value="1"/>
</dbReference>
<feature type="region of interest" description="Disordered" evidence="1">
    <location>
        <begin position="1222"/>
        <end position="1250"/>
    </location>
</feature>
<dbReference type="PANTHER" id="PTHR13950">
    <property type="entry name" value="RABCONNECTIN-RELATED"/>
    <property type="match status" value="1"/>
</dbReference>
<evidence type="ECO:0000259" key="2">
    <source>
        <dbReference type="Pfam" id="PF12234"/>
    </source>
</evidence>
<dbReference type="InterPro" id="IPR052208">
    <property type="entry name" value="DmX-like/RAVE_component"/>
</dbReference>
<feature type="domain" description="RAVE complex protein Rav1 C-terminal" evidence="2">
    <location>
        <begin position="580"/>
        <end position="1211"/>
    </location>
</feature>
<dbReference type="SMART" id="SM00320">
    <property type="entry name" value="WD40"/>
    <property type="match status" value="4"/>
</dbReference>
<organism evidence="3">
    <name type="scientific">Blastobotrys adeninivorans</name>
    <name type="common">Yeast</name>
    <name type="synonym">Arxula adeninivorans</name>
    <dbReference type="NCBI Taxonomy" id="409370"/>
    <lineage>
        <taxon>Eukaryota</taxon>
        <taxon>Fungi</taxon>
        <taxon>Dikarya</taxon>
        <taxon>Ascomycota</taxon>
        <taxon>Saccharomycotina</taxon>
        <taxon>Dipodascomycetes</taxon>
        <taxon>Dipodascales</taxon>
        <taxon>Trichomonascaceae</taxon>
        <taxon>Blastobotrys</taxon>
    </lineage>
</organism>
<reference evidence="3" key="1">
    <citation type="submission" date="2014-02" db="EMBL/GenBank/DDBJ databases">
        <authorList>
            <person name="Genoscope - CEA"/>
        </authorList>
    </citation>
    <scope>NUCLEOTIDE SEQUENCE</scope>
    <source>
        <strain evidence="3">LS3</strain>
    </source>
</reference>
<gene>
    <name evidence="3" type="ORF">GNLVRS02_ARAD1B09174g</name>
</gene>
<evidence type="ECO:0000313" key="3">
    <source>
        <dbReference type="EMBL" id="CDP36272.1"/>
    </source>
</evidence>
<dbReference type="InterPro" id="IPR015943">
    <property type="entry name" value="WD40/YVTN_repeat-like_dom_sf"/>
</dbReference>
<dbReference type="GO" id="GO:0007035">
    <property type="term" value="P:vacuolar acidification"/>
    <property type="evidence" value="ECO:0007669"/>
    <property type="project" value="TreeGrafter"/>
</dbReference>
<proteinExistence type="predicted"/>
<sequence>MTISFLPGEPNALPNAVHTAYWNHQVIVTYCSGNNLIILRETTDLLQTVYLQSDGAAVRIEPSTGKIAVTCADKVVIYSPVVIYGHPLHWELSCTLPEKHSQALGWSSSDELFVGSESLSLWHLVEDNGGNIDPRKIWTRKLALPIEHLEVSPDCNLIATASRGDRLVKVWKRASFDIDVTSFDYTYLRHPQSVVQLLWKQPVSTNQSIENTLYTVCTDRMMRIWMPYDSRESSNLQLWGSVAVDPSSCLIIHNRDLSRAVERSVSKQDSRPVTELGKRQPELVLSLSDKTLTAYCIENLSTPYKQERVLPEVGLLCQREVPARALHGTERLILFAYTRPFTTNGNDAAVDSHEDLSIIAHDMKRGILFHFYVDLRQLLDPSSDGGFELSSVLTGHGKSVRSLIRASDGESLLSQSRFEENYVWKPVTLRSSTLLRRSSLIKGRIKSAALVKGGSYVITLLEDSSLVLWDCRHRRVAKNLAKMTIANTKTPKSFFLLPESSYDKVLHLVIVYDYSDISAYTITISPAKIEHLGDYGLASLNADEKLAIAVPVDPVGWRATVGDDLDMFQRDVMTTISTDGIIRNWTAVVDENAPSLQWLETATVETGLDDISKAQVSSTHKVVTVNTKGTTIAIWDVRNKFLEFQETFDDSSPVSDIDWTSTPSGQNVLGVGFANHEVVLYCQLRFDYTNETPSWAPFRKVSISQYTTHQIGDSIWLKGGAFVMGAGNQIFIQDEKVDTTDQVTLNLLGSRVAIEELEGGTIFDVCAVLNGPLPLYHPQLLIQSLFAGKMGIVENILSRLLEQLKFSPQITSDLGIPNVFFEDLHVGQANGNPSDERKALFRRRNSMVFESGFNIGTLEQLSEWIQKVSLPYLTRHQQITLASVIEALHETYNQRQSIDDCGGRFMLGYKLFKIHRGLQASMTMRDFNWALHSESQDVLLALVERGATGTVLWPAVREVGLPYWLRTEKLKEVFEKLGRNYFSNQGKRDPVACSLYFLALRKKHILTGLWRTASMHPEQSKTMKLLANDFSEPRWRSAALKNAYALIGKHRYEYAAAFFLLGDALKDAVNVIVRYIDDIALAIAVARVYEGTDGPVMKWLVDTHIIPKAEKQGDKWTLSWALWTSGDYKGAIQSLAFPKHRGDDDTVKSFLGDDPVLAILYRHLRDNSLKTTNSGGRGNYEGLNLKHEFEFITKIAAIYSRMGCDVLALDLVRNWQFVHEESQKENGTTNGTVKSPAAPKLKPSQENLGSSAEINDNVMAKLKPVSAQAFQEPDMSAFSFGF</sequence>
<evidence type="ECO:0000256" key="1">
    <source>
        <dbReference type="SAM" id="MobiDB-lite"/>
    </source>
</evidence>
<dbReference type="InterPro" id="IPR001680">
    <property type="entry name" value="WD40_rpt"/>
</dbReference>
<dbReference type="Pfam" id="PF12234">
    <property type="entry name" value="Rav1p_C"/>
    <property type="match status" value="1"/>
</dbReference>
<dbReference type="Gene3D" id="2.130.10.10">
    <property type="entry name" value="YVTN repeat-like/Quinoprotein amine dehydrogenase"/>
    <property type="match status" value="2"/>
</dbReference>
<dbReference type="SUPFAM" id="SSF50978">
    <property type="entry name" value="WD40 repeat-like"/>
    <property type="match status" value="2"/>
</dbReference>
<reference evidence="3" key="2">
    <citation type="submission" date="2014-06" db="EMBL/GenBank/DDBJ databases">
        <title>The complete genome of Blastobotrys (Arxula) adeninivorans LS3 - a yeast of biotechnological interest.</title>
        <authorList>
            <person name="Kunze G."/>
            <person name="Gaillardin C."/>
            <person name="Czernicka M."/>
            <person name="Durrens P."/>
            <person name="Martin T."/>
            <person name="Boer E."/>
            <person name="Gabaldon T."/>
            <person name="Cruz J."/>
            <person name="Talla E."/>
            <person name="Marck C."/>
            <person name="Goffeau A."/>
            <person name="Barbe V."/>
            <person name="Baret P."/>
            <person name="Baronian K."/>
            <person name="Beier S."/>
            <person name="Bleykasten C."/>
            <person name="Bode R."/>
            <person name="Casaregola S."/>
            <person name="Despons L."/>
            <person name="Fairhead C."/>
            <person name="Giersberg M."/>
            <person name="Gierski P."/>
            <person name="Hahnel U."/>
            <person name="Hartmann A."/>
            <person name="Jankowska D."/>
            <person name="Jubin C."/>
            <person name="Jung P."/>
            <person name="Lafontaine I."/>
            <person name="Leh-Louis V."/>
            <person name="Lemaire M."/>
            <person name="Marcet-Houben M."/>
            <person name="Mascher M."/>
            <person name="Morel G."/>
            <person name="Richard G.-F."/>
            <person name="Riechen J."/>
            <person name="Sacerdot C."/>
            <person name="Sarkar A."/>
            <person name="Savel G."/>
            <person name="Schacherer J."/>
            <person name="Sherman D."/>
            <person name="Straub M.-L."/>
            <person name="Stein N."/>
            <person name="Thierry A."/>
            <person name="Trautwein-Schult A."/>
            <person name="Westhof E."/>
            <person name="Worch S."/>
            <person name="Dujon B."/>
            <person name="Souciet J.-L."/>
            <person name="Wincker P."/>
            <person name="Scholz U."/>
            <person name="Neuveglise N."/>
        </authorList>
    </citation>
    <scope>NUCLEOTIDE SEQUENCE</scope>
    <source>
        <strain evidence="3">LS3</strain>
    </source>
</reference>
<accession>A0A060TBM0</accession>
<protein>
    <submittedName>
        <fullName evidence="3">ARAD1B09174p</fullName>
    </submittedName>
</protein>
<dbReference type="InterPro" id="IPR022033">
    <property type="entry name" value="Rav1p_C"/>
</dbReference>
<dbReference type="GO" id="GO:0043291">
    <property type="term" value="C:RAVE complex"/>
    <property type="evidence" value="ECO:0007669"/>
    <property type="project" value="TreeGrafter"/>
</dbReference>
<name>A0A060TBM0_BLAAD</name>
<dbReference type="EMBL" id="HG937692">
    <property type="protein sequence ID" value="CDP36272.1"/>
    <property type="molecule type" value="Genomic_DNA"/>
</dbReference>